<keyword evidence="2" id="KW-1185">Reference proteome</keyword>
<reference evidence="1 2" key="1">
    <citation type="submission" date="2024-03" db="EMBL/GenBank/DDBJ databases">
        <title>Actinomycetospora sp. OC33-EN07, a novel actinomycete isolated from wild orchid (Aerides multiflora).</title>
        <authorList>
            <person name="Suriyachadkun C."/>
        </authorList>
    </citation>
    <scope>NUCLEOTIDE SEQUENCE [LARGE SCALE GENOMIC DNA]</scope>
    <source>
        <strain evidence="1 2">OC33-EN07</strain>
    </source>
</reference>
<accession>A0ABU8MCA0</accession>
<comment type="caution">
    <text evidence="1">The sequence shown here is derived from an EMBL/GenBank/DDBJ whole genome shotgun (WGS) entry which is preliminary data.</text>
</comment>
<proteinExistence type="predicted"/>
<dbReference type="RefSeq" id="WP_337705888.1">
    <property type="nucleotide sequence ID" value="NZ_JBBEGM010000012.1"/>
</dbReference>
<protein>
    <submittedName>
        <fullName evidence="1">Uncharacterized protein</fullName>
    </submittedName>
</protein>
<dbReference type="EMBL" id="JBBEGM010000012">
    <property type="protein sequence ID" value="MEJ2864524.1"/>
    <property type="molecule type" value="Genomic_DNA"/>
</dbReference>
<evidence type="ECO:0000313" key="1">
    <source>
        <dbReference type="EMBL" id="MEJ2864524.1"/>
    </source>
</evidence>
<gene>
    <name evidence="1" type="ORF">WCD58_25440</name>
</gene>
<dbReference type="Proteomes" id="UP001369736">
    <property type="component" value="Unassembled WGS sequence"/>
</dbReference>
<evidence type="ECO:0000313" key="2">
    <source>
        <dbReference type="Proteomes" id="UP001369736"/>
    </source>
</evidence>
<organism evidence="1 2">
    <name type="scientific">Actinomycetospora flava</name>
    <dbReference type="NCBI Taxonomy" id="3129232"/>
    <lineage>
        <taxon>Bacteria</taxon>
        <taxon>Bacillati</taxon>
        <taxon>Actinomycetota</taxon>
        <taxon>Actinomycetes</taxon>
        <taxon>Pseudonocardiales</taxon>
        <taxon>Pseudonocardiaceae</taxon>
        <taxon>Actinomycetospora</taxon>
    </lineage>
</organism>
<sequence length="177" mass="19335">MGEDDIRLLTVEEHLFLRDVRRRTPRGIDLMGSGRWADLAAHWGDLEGRAMFDVGYASWAADAGARRVVLMSQLQLLVARLQLAAAGHRRHLGPAVDLLGSVTRQGAFAPAEFGDPRVAEVSNANFLTVLRAAQEWGEAVWGPSRLGTLGDRDDTAVAAALGATRRRVRELERRTAA</sequence>
<name>A0ABU8MCA0_9PSEU</name>